<keyword evidence="10 11" id="KW-0961">Cell wall biogenesis/degradation</keyword>
<dbReference type="AlphaFoldDB" id="A0A095SNP7"/>
<keyword evidence="8 11" id="KW-1133">Transmembrane helix</keyword>
<feature type="transmembrane region" description="Helical" evidence="11">
    <location>
        <begin position="85"/>
        <end position="105"/>
    </location>
</feature>
<feature type="transmembrane region" description="Helical" evidence="11">
    <location>
        <begin position="173"/>
        <end position="190"/>
    </location>
</feature>
<dbReference type="GO" id="GO:0032153">
    <property type="term" value="C:cell division site"/>
    <property type="evidence" value="ECO:0007669"/>
    <property type="project" value="TreeGrafter"/>
</dbReference>
<reference evidence="12 13" key="1">
    <citation type="submission" date="2012-09" db="EMBL/GenBank/DDBJ databases">
        <title>Genome Sequence of alkane-degrading Bacterium Alcanivorax sp. 19-m-6.</title>
        <authorList>
            <person name="Lai Q."/>
            <person name="Shao Z."/>
        </authorList>
    </citation>
    <scope>NUCLEOTIDE SEQUENCE [LARGE SCALE GENOMIC DNA]</scope>
    <source>
        <strain evidence="12 13">19-m-6</strain>
    </source>
</reference>
<dbReference type="NCBIfam" id="TIGR02210">
    <property type="entry name" value="rodA_shape"/>
    <property type="match status" value="1"/>
</dbReference>
<dbReference type="HAMAP" id="MF_02079">
    <property type="entry name" value="PGT_RodA"/>
    <property type="match status" value="1"/>
</dbReference>
<keyword evidence="9 11" id="KW-0472">Membrane</keyword>
<evidence type="ECO:0000313" key="13">
    <source>
        <dbReference type="Proteomes" id="UP000029444"/>
    </source>
</evidence>
<feature type="transmembrane region" description="Helical" evidence="11">
    <location>
        <begin position="318"/>
        <end position="345"/>
    </location>
</feature>
<comment type="pathway">
    <text evidence="11">Cell wall biogenesis; peptidoglycan biosynthesis.</text>
</comment>
<feature type="transmembrane region" description="Helical" evidence="11">
    <location>
        <begin position="30"/>
        <end position="50"/>
    </location>
</feature>
<dbReference type="PANTHER" id="PTHR30474">
    <property type="entry name" value="CELL CYCLE PROTEIN"/>
    <property type="match status" value="1"/>
</dbReference>
<evidence type="ECO:0000256" key="1">
    <source>
        <dbReference type="ARBA" id="ARBA00004141"/>
    </source>
</evidence>
<dbReference type="OrthoDB" id="9768187at2"/>
<dbReference type="RefSeq" id="WP_035230528.1">
    <property type="nucleotide sequence ID" value="NZ_ARXV01000002.1"/>
</dbReference>
<dbReference type="GO" id="GO:0015648">
    <property type="term" value="F:lipid-linked peptidoglycan transporter activity"/>
    <property type="evidence" value="ECO:0007669"/>
    <property type="project" value="TreeGrafter"/>
</dbReference>
<dbReference type="GO" id="GO:0008955">
    <property type="term" value="F:peptidoglycan glycosyltransferase activity"/>
    <property type="evidence" value="ECO:0007669"/>
    <property type="project" value="UniProtKB-UniRule"/>
</dbReference>
<feature type="transmembrane region" description="Helical" evidence="11">
    <location>
        <begin position="62"/>
        <end position="79"/>
    </location>
</feature>
<keyword evidence="7 11" id="KW-0573">Peptidoglycan synthesis</keyword>
<dbReference type="GO" id="GO:0071555">
    <property type="term" value="P:cell wall organization"/>
    <property type="evidence" value="ECO:0007669"/>
    <property type="project" value="UniProtKB-KW"/>
</dbReference>
<proteinExistence type="inferred from homology"/>
<feature type="transmembrane region" description="Helical" evidence="11">
    <location>
        <begin position="351"/>
        <end position="372"/>
    </location>
</feature>
<keyword evidence="13" id="KW-1185">Reference proteome</keyword>
<evidence type="ECO:0000256" key="6">
    <source>
        <dbReference type="ARBA" id="ARBA00022960"/>
    </source>
</evidence>
<feature type="transmembrane region" description="Helical" evidence="11">
    <location>
        <begin position="150"/>
        <end position="167"/>
    </location>
</feature>
<dbReference type="InterPro" id="IPR011923">
    <property type="entry name" value="RodA/MrdB"/>
</dbReference>
<evidence type="ECO:0000256" key="10">
    <source>
        <dbReference type="ARBA" id="ARBA00023316"/>
    </source>
</evidence>
<comment type="subcellular location">
    <subcellularLocation>
        <location evidence="11">Cell inner membrane</location>
        <topology evidence="11">Multi-pass membrane protein</topology>
    </subcellularLocation>
    <subcellularLocation>
        <location evidence="1">Membrane</location>
        <topology evidence="1">Multi-pass membrane protein</topology>
    </subcellularLocation>
</comment>
<name>A0A095SNP7_9GAMM</name>
<dbReference type="GO" id="GO:0008360">
    <property type="term" value="P:regulation of cell shape"/>
    <property type="evidence" value="ECO:0007669"/>
    <property type="project" value="UniProtKB-KW"/>
</dbReference>
<evidence type="ECO:0000256" key="7">
    <source>
        <dbReference type="ARBA" id="ARBA00022984"/>
    </source>
</evidence>
<evidence type="ECO:0000256" key="5">
    <source>
        <dbReference type="ARBA" id="ARBA00022692"/>
    </source>
</evidence>
<feature type="transmembrane region" description="Helical" evidence="11">
    <location>
        <begin position="285"/>
        <end position="306"/>
    </location>
</feature>
<evidence type="ECO:0000256" key="9">
    <source>
        <dbReference type="ARBA" id="ARBA00023136"/>
    </source>
</evidence>
<comment type="function">
    <text evidence="11">Peptidoglycan polymerase that is essential for cell wall elongation.</text>
</comment>
<keyword evidence="6 11" id="KW-0133">Cell shape</keyword>
<evidence type="ECO:0000256" key="11">
    <source>
        <dbReference type="HAMAP-Rule" id="MF_02079"/>
    </source>
</evidence>
<dbReference type="PATRIC" id="fig|1177154.3.peg.768"/>
<evidence type="ECO:0000256" key="4">
    <source>
        <dbReference type="ARBA" id="ARBA00022679"/>
    </source>
</evidence>
<dbReference type="EMBL" id="ARXV01000002">
    <property type="protein sequence ID" value="KGD66291.1"/>
    <property type="molecule type" value="Genomic_DNA"/>
</dbReference>
<dbReference type="Pfam" id="PF01098">
    <property type="entry name" value="FTSW_RODA_SPOVE"/>
    <property type="match status" value="1"/>
</dbReference>
<keyword evidence="5 11" id="KW-0812">Transmembrane</keyword>
<dbReference type="InterPro" id="IPR001182">
    <property type="entry name" value="FtsW/RodA"/>
</dbReference>
<sequence>MSQREFFRQMPGQGGASLSPGLAERLHLDAPLLASLLMLMLGGLTVLYSAGGESMELVVRQCIRFGAGLAAMFVLAQFPPRSYRFWAPVIYTIGLILLVLVLVAGTEAKGAQRWLSIPGLGRFQPSEVMKLAVPAMVAWFFSERTLPPKLLDVIGALILLGLPAMLIGLQPDLGTAILIAASGLVVLFMAGLSWRLIAVAVIVVVTAAPLMYFFVMHDYQRNRVDTFLNPEADPRGTGWNIIQSKTAIGSGGIDGKGWLDGTQSRLDFLPESSTDFILAVLSEEFGLVGVCILLIMYLVIVGRGFFISWQAQDTFSRLLGSSLIMTFFIYVFVNMGMVTGLLPVVGVPLPLVSYGGTSIVTLLASFGMLMSIQTHRRLISY</sequence>
<keyword evidence="3 11" id="KW-0328">Glycosyltransferase</keyword>
<dbReference type="PROSITE" id="PS00428">
    <property type="entry name" value="FTSW_RODA_SPOVE"/>
    <property type="match status" value="1"/>
</dbReference>
<accession>A0A095SNP7</accession>
<evidence type="ECO:0000256" key="3">
    <source>
        <dbReference type="ARBA" id="ARBA00022676"/>
    </source>
</evidence>
<evidence type="ECO:0000256" key="8">
    <source>
        <dbReference type="ARBA" id="ARBA00022989"/>
    </source>
</evidence>
<keyword evidence="11" id="KW-0997">Cell inner membrane</keyword>
<dbReference type="UniPathway" id="UPA00219"/>
<comment type="similarity">
    <text evidence="11">Belongs to the SEDS family. MrdB/RodA subfamily.</text>
</comment>
<dbReference type="GO" id="GO:0009252">
    <property type="term" value="P:peptidoglycan biosynthetic process"/>
    <property type="evidence" value="ECO:0007669"/>
    <property type="project" value="UniProtKB-UniRule"/>
</dbReference>
<dbReference type="GO" id="GO:0051301">
    <property type="term" value="P:cell division"/>
    <property type="evidence" value="ECO:0007669"/>
    <property type="project" value="InterPro"/>
</dbReference>
<dbReference type="PANTHER" id="PTHR30474:SF1">
    <property type="entry name" value="PEPTIDOGLYCAN GLYCOSYLTRANSFERASE MRDB"/>
    <property type="match status" value="1"/>
</dbReference>
<gene>
    <name evidence="11" type="primary">mrdB</name>
    <name evidence="11" type="synonym">rodA</name>
    <name evidence="12" type="ORF">Y5S_00763</name>
</gene>
<protein>
    <recommendedName>
        <fullName evidence="11">Peptidoglycan glycosyltransferase MrdB</fullName>
        <shortName evidence="11">PGT</shortName>
        <ecNumber evidence="11">2.4.99.28</ecNumber>
    </recommendedName>
    <alternativeName>
        <fullName evidence="11">Cell elongation protein RodA</fullName>
    </alternativeName>
    <alternativeName>
        <fullName evidence="11">Cell wall polymerase</fullName>
    </alternativeName>
    <alternativeName>
        <fullName evidence="11">Peptidoglycan polymerase</fullName>
        <shortName evidence="11">PG polymerase</shortName>
    </alternativeName>
</protein>
<dbReference type="Proteomes" id="UP000029444">
    <property type="component" value="Unassembled WGS sequence"/>
</dbReference>
<organism evidence="12 13">
    <name type="scientific">Alcanivorax nanhaiticus</name>
    <dbReference type="NCBI Taxonomy" id="1177154"/>
    <lineage>
        <taxon>Bacteria</taxon>
        <taxon>Pseudomonadati</taxon>
        <taxon>Pseudomonadota</taxon>
        <taxon>Gammaproteobacteria</taxon>
        <taxon>Oceanospirillales</taxon>
        <taxon>Alcanivoracaceae</taxon>
        <taxon>Alcanivorax</taxon>
    </lineage>
</organism>
<evidence type="ECO:0000256" key="2">
    <source>
        <dbReference type="ARBA" id="ARBA00022475"/>
    </source>
</evidence>
<keyword evidence="2 11" id="KW-1003">Cell membrane</keyword>
<comment type="caution">
    <text evidence="12">The sequence shown here is derived from an EMBL/GenBank/DDBJ whole genome shotgun (WGS) entry which is preliminary data.</text>
</comment>
<dbReference type="STRING" id="1177154.Y5S_00763"/>
<feature type="transmembrane region" description="Helical" evidence="11">
    <location>
        <begin position="197"/>
        <end position="215"/>
    </location>
</feature>
<dbReference type="EC" id="2.4.99.28" evidence="11"/>
<dbReference type="GO" id="GO:0005886">
    <property type="term" value="C:plasma membrane"/>
    <property type="evidence" value="ECO:0007669"/>
    <property type="project" value="UniProtKB-SubCell"/>
</dbReference>
<dbReference type="eggNOG" id="COG0772">
    <property type="taxonomic scope" value="Bacteria"/>
</dbReference>
<comment type="catalytic activity">
    <reaction evidence="11">
        <text>[GlcNAc-(1-&gt;4)-Mur2Ac(oyl-L-Ala-gamma-D-Glu-L-Lys-D-Ala-D-Ala)](n)-di-trans,octa-cis-undecaprenyl diphosphate + beta-D-GlcNAc-(1-&gt;4)-Mur2Ac(oyl-L-Ala-gamma-D-Glu-L-Lys-D-Ala-D-Ala)-di-trans,octa-cis-undecaprenyl diphosphate = [GlcNAc-(1-&gt;4)-Mur2Ac(oyl-L-Ala-gamma-D-Glu-L-Lys-D-Ala-D-Ala)](n+1)-di-trans,octa-cis-undecaprenyl diphosphate + di-trans,octa-cis-undecaprenyl diphosphate + H(+)</text>
        <dbReference type="Rhea" id="RHEA:23708"/>
        <dbReference type="Rhea" id="RHEA-COMP:9602"/>
        <dbReference type="Rhea" id="RHEA-COMP:9603"/>
        <dbReference type="ChEBI" id="CHEBI:15378"/>
        <dbReference type="ChEBI" id="CHEBI:58405"/>
        <dbReference type="ChEBI" id="CHEBI:60033"/>
        <dbReference type="ChEBI" id="CHEBI:78435"/>
        <dbReference type="EC" id="2.4.99.28"/>
    </reaction>
</comment>
<evidence type="ECO:0000313" key="12">
    <source>
        <dbReference type="EMBL" id="KGD66291.1"/>
    </source>
</evidence>
<keyword evidence="4 11" id="KW-0808">Transferase</keyword>
<dbReference type="InterPro" id="IPR018365">
    <property type="entry name" value="Cell_cycle_FtsW-rel_CS"/>
</dbReference>